<dbReference type="GO" id="GO:2001069">
    <property type="term" value="F:glycogen binding"/>
    <property type="evidence" value="ECO:0007669"/>
    <property type="project" value="TreeGrafter"/>
</dbReference>
<dbReference type="Gene3D" id="2.60.40.2440">
    <property type="entry name" value="Carbohydrate binding type-21 domain"/>
    <property type="match status" value="1"/>
</dbReference>
<proteinExistence type="predicted"/>
<dbReference type="InterPro" id="IPR005036">
    <property type="entry name" value="CBM21_dom"/>
</dbReference>
<dbReference type="InterPro" id="IPR038175">
    <property type="entry name" value="CBM21_dom_sf"/>
</dbReference>
<dbReference type="Proteomes" id="UP000613177">
    <property type="component" value="Unassembled WGS sequence"/>
</dbReference>
<dbReference type="InterPro" id="IPR050782">
    <property type="entry name" value="PP1_regulatory_subunit_3"/>
</dbReference>
<dbReference type="PANTHER" id="PTHR12307">
    <property type="entry name" value="PROTEIN PHOSPHATASE 1 REGULATORY SUBUNIT"/>
    <property type="match status" value="1"/>
</dbReference>
<evidence type="ECO:0000256" key="1">
    <source>
        <dbReference type="SAM" id="MobiDB-lite"/>
    </source>
</evidence>
<feature type="region of interest" description="Disordered" evidence="1">
    <location>
        <begin position="1"/>
        <end position="47"/>
    </location>
</feature>
<evidence type="ECO:0000313" key="4">
    <source>
        <dbReference type="Proteomes" id="UP000613177"/>
    </source>
</evidence>
<reference evidence="3" key="1">
    <citation type="submission" date="2021-01" db="EMBL/GenBank/DDBJ databases">
        <title>Metabolic potential, ecology and presence of endohyphal bacteria is reflected in genomic diversity of Mucoromycotina.</title>
        <authorList>
            <person name="Muszewska A."/>
            <person name="Okrasinska A."/>
            <person name="Steczkiewicz K."/>
            <person name="Drgas O."/>
            <person name="Orlowska M."/>
            <person name="Perlinska-Lenart U."/>
            <person name="Aleksandrzak-Piekarczyk T."/>
            <person name="Szatraj K."/>
            <person name="Zielenkiewicz U."/>
            <person name="Pilsyk S."/>
            <person name="Malc E."/>
            <person name="Mieczkowski P."/>
            <person name="Kruszewska J.S."/>
            <person name="Biernat P."/>
            <person name="Pawlowska J."/>
        </authorList>
    </citation>
    <scope>NUCLEOTIDE SEQUENCE</scope>
    <source>
        <strain evidence="3">WA0000018081</strain>
    </source>
</reference>
<dbReference type="GO" id="GO:0005979">
    <property type="term" value="P:regulation of glycogen biosynthetic process"/>
    <property type="evidence" value="ECO:0007669"/>
    <property type="project" value="TreeGrafter"/>
</dbReference>
<evidence type="ECO:0000259" key="2">
    <source>
        <dbReference type="PROSITE" id="PS51159"/>
    </source>
</evidence>
<feature type="region of interest" description="Disordered" evidence="1">
    <location>
        <begin position="389"/>
        <end position="438"/>
    </location>
</feature>
<dbReference type="EMBL" id="JAEPRE010000471">
    <property type="protein sequence ID" value="KAG2228441.1"/>
    <property type="molecule type" value="Genomic_DNA"/>
</dbReference>
<evidence type="ECO:0000313" key="3">
    <source>
        <dbReference type="EMBL" id="KAG2228441.1"/>
    </source>
</evidence>
<comment type="caution">
    <text evidence="3">The sequence shown here is derived from an EMBL/GenBank/DDBJ whole genome shotgun (WGS) entry which is preliminary data.</text>
</comment>
<protein>
    <recommendedName>
        <fullName evidence="2">CBM21 domain-containing protein</fullName>
    </recommendedName>
</protein>
<dbReference type="Pfam" id="PF03370">
    <property type="entry name" value="CBM_21"/>
    <property type="match status" value="1"/>
</dbReference>
<gene>
    <name evidence="3" type="ORF">INT48_001518</name>
</gene>
<dbReference type="GO" id="GO:0000164">
    <property type="term" value="C:protein phosphatase type 1 complex"/>
    <property type="evidence" value="ECO:0007669"/>
    <property type="project" value="TreeGrafter"/>
</dbReference>
<accession>A0A8H7VMU1</accession>
<dbReference type="PROSITE" id="PS51159">
    <property type="entry name" value="CBM21"/>
    <property type="match status" value="1"/>
</dbReference>
<feature type="compositionally biased region" description="Polar residues" evidence="1">
    <location>
        <begin position="1"/>
        <end position="12"/>
    </location>
</feature>
<dbReference type="PANTHER" id="PTHR12307:SF36">
    <property type="entry name" value="GLYCOGEN-BINDING SUBUNIT 76A"/>
    <property type="match status" value="1"/>
</dbReference>
<name>A0A8H7VMU1_9FUNG</name>
<dbReference type="GO" id="GO:0008157">
    <property type="term" value="F:protein phosphatase 1 binding"/>
    <property type="evidence" value="ECO:0007669"/>
    <property type="project" value="TreeGrafter"/>
</dbReference>
<keyword evidence="4" id="KW-1185">Reference proteome</keyword>
<sequence length="438" mass="48972">MGITTFSRNQSKWGGRSDWSRPSISSSTPTTTTTTTTTATETIEPKEEISQIPIPRFSVFGKKAKFESINQKSLEQDNKAAASRKKKFEVHNNNSFSKKSPKIRKKVLFDPIFLERVCLFRESQCPCELKEAHDKRLQNPPFRIICPNWPRQELAGDSNILLNKSSFYVTPDNTAIKGKLFIRNLALDKSVSVRYTFDSWVTCRDVDAVFFGPNPKNVAFDIYEFSMDLEYGQLSDRGEVRGKIEFTIRFTAGENDYLDNNQGSNYKIKVISDPLNDPSFTNALKGYKHAKPFHLNKRQPWLGTRYDFGQSLSLAKRAPYESWSNSVKADPDLITDYFLVKPISIKPSTTPIVRTDNTPTPSSSATTTTTATKIAPNIISFNSYPKLKSTTSTPTTTNISTPSKPSLYTCSASAPPSPRTSPTLLSSALPSTTTMKAV</sequence>
<feature type="compositionally biased region" description="Low complexity" evidence="1">
    <location>
        <begin position="22"/>
        <end position="42"/>
    </location>
</feature>
<feature type="domain" description="CBM21" evidence="2">
    <location>
        <begin position="152"/>
        <end position="269"/>
    </location>
</feature>
<dbReference type="AlphaFoldDB" id="A0A8H7VMU1"/>
<organism evidence="3 4">
    <name type="scientific">Thamnidium elegans</name>
    <dbReference type="NCBI Taxonomy" id="101142"/>
    <lineage>
        <taxon>Eukaryota</taxon>
        <taxon>Fungi</taxon>
        <taxon>Fungi incertae sedis</taxon>
        <taxon>Mucoromycota</taxon>
        <taxon>Mucoromycotina</taxon>
        <taxon>Mucoromycetes</taxon>
        <taxon>Mucorales</taxon>
        <taxon>Mucorineae</taxon>
        <taxon>Mucoraceae</taxon>
        <taxon>Thamnidium</taxon>
    </lineage>
</organism>